<dbReference type="InterPro" id="IPR046348">
    <property type="entry name" value="SIS_dom_sf"/>
</dbReference>
<dbReference type="InterPro" id="IPR035466">
    <property type="entry name" value="GlmS/AgaS_SIS"/>
</dbReference>
<dbReference type="Gene3D" id="3.40.50.10490">
    <property type="entry name" value="Glucose-6-phosphate isomerase like protein, domain 1"/>
    <property type="match status" value="2"/>
</dbReference>
<evidence type="ECO:0000256" key="3">
    <source>
        <dbReference type="ARBA" id="ARBA00016090"/>
    </source>
</evidence>
<dbReference type="EC" id="2.6.1.16" evidence="2"/>
<evidence type="ECO:0000256" key="2">
    <source>
        <dbReference type="ARBA" id="ARBA00012916"/>
    </source>
</evidence>
<evidence type="ECO:0000256" key="1">
    <source>
        <dbReference type="ARBA" id="ARBA00001031"/>
    </source>
</evidence>
<proteinExistence type="predicted"/>
<dbReference type="Pfam" id="PF01380">
    <property type="entry name" value="SIS"/>
    <property type="match status" value="2"/>
</dbReference>
<reference evidence="6 7" key="1">
    <citation type="submission" date="2019-04" db="EMBL/GenBank/DDBJ databases">
        <title>Cohnella sp. nov., isolated from soil.</title>
        <authorList>
            <person name="Kim W."/>
        </authorList>
    </citation>
    <scope>NUCLEOTIDE SEQUENCE [LARGE SCALE GENOMIC DNA]</scope>
    <source>
        <strain evidence="6 7">CAU 1483</strain>
    </source>
</reference>
<dbReference type="OrthoDB" id="106547at2"/>
<dbReference type="CDD" id="cd05009">
    <property type="entry name" value="SIS_GlmS_GlmD_2"/>
    <property type="match status" value="1"/>
</dbReference>
<evidence type="ECO:0000313" key="6">
    <source>
        <dbReference type="EMBL" id="TJY43554.1"/>
    </source>
</evidence>
<dbReference type="GO" id="GO:0004360">
    <property type="term" value="F:glutamine-fructose-6-phosphate transaminase (isomerizing) activity"/>
    <property type="evidence" value="ECO:0007669"/>
    <property type="project" value="UniProtKB-EC"/>
</dbReference>
<dbReference type="GO" id="GO:0097367">
    <property type="term" value="F:carbohydrate derivative binding"/>
    <property type="evidence" value="ECO:0007669"/>
    <property type="project" value="InterPro"/>
</dbReference>
<feature type="domain" description="SIS" evidence="5">
    <location>
        <begin position="30"/>
        <end position="168"/>
    </location>
</feature>
<dbReference type="Proteomes" id="UP000309673">
    <property type="component" value="Unassembled WGS sequence"/>
</dbReference>
<dbReference type="AlphaFoldDB" id="A0A4U0FGN4"/>
<dbReference type="PROSITE" id="PS51464">
    <property type="entry name" value="SIS"/>
    <property type="match status" value="2"/>
</dbReference>
<dbReference type="RefSeq" id="WP_136776915.1">
    <property type="nucleotide sequence ID" value="NZ_SUPK01000002.1"/>
</dbReference>
<accession>A0A4U0FGN4</accession>
<dbReference type="GO" id="GO:0006487">
    <property type="term" value="P:protein N-linked glycosylation"/>
    <property type="evidence" value="ECO:0007669"/>
    <property type="project" value="TreeGrafter"/>
</dbReference>
<dbReference type="GO" id="GO:0006047">
    <property type="term" value="P:UDP-N-acetylglucosamine metabolic process"/>
    <property type="evidence" value="ECO:0007669"/>
    <property type="project" value="TreeGrafter"/>
</dbReference>
<dbReference type="PANTHER" id="PTHR10937:SF0">
    <property type="entry name" value="GLUTAMINE--FRUCTOSE-6-PHOSPHATE TRANSAMINASE (ISOMERIZING)"/>
    <property type="match status" value="1"/>
</dbReference>
<comment type="caution">
    <text evidence="6">The sequence shown here is derived from an EMBL/GenBank/DDBJ whole genome shotgun (WGS) entry which is preliminary data.</text>
</comment>
<gene>
    <name evidence="6" type="ORF">E5161_06685</name>
</gene>
<sequence length="343" mass="37326">MSSKTFQEIHGAYDVSLQFAGASREQLNHCRAALAAYKQLILMGTGASLNACKIGQYAFMKYGGLIPHVIPASDVALLDRSLDEDTLVILVSQSGQSYETQVAVEYLKKRGVTVWGITNNEHSALGTGADETLLMNAGEEVSSATKTYVATLLILFTLAAGEEAGFPPQLRQIPDAIRESIRRSEERISEWAAALEKHDNFYLLGAGAFGVTAQQGALVLKEKTFQHVEGMSLSEFRHGNIEVIRPGLPIVILAAADSVDDSLKHAEHLVSLSALVYLVVDRDVRLPSISQERIIVLPGQPNQLLAQICAVLPLMLLAEKIAALKGHDIDGFRYISKVVDQYQ</sequence>
<dbReference type="InterPro" id="IPR001347">
    <property type="entry name" value="SIS_dom"/>
</dbReference>
<dbReference type="EMBL" id="SUPK01000002">
    <property type="protein sequence ID" value="TJY43554.1"/>
    <property type="molecule type" value="Genomic_DNA"/>
</dbReference>
<dbReference type="SUPFAM" id="SSF53697">
    <property type="entry name" value="SIS domain"/>
    <property type="match status" value="1"/>
</dbReference>
<protein>
    <recommendedName>
        <fullName evidence="3">Glutamine--fructose-6-phosphate aminotransferase [isomerizing]</fullName>
        <ecNumber evidence="2">2.6.1.16</ecNumber>
    </recommendedName>
</protein>
<dbReference type="GO" id="GO:0006002">
    <property type="term" value="P:fructose 6-phosphate metabolic process"/>
    <property type="evidence" value="ECO:0007669"/>
    <property type="project" value="TreeGrafter"/>
</dbReference>
<dbReference type="InterPro" id="IPR035490">
    <property type="entry name" value="GlmS/FrlB_SIS"/>
</dbReference>
<organism evidence="6 7">
    <name type="scientific">Cohnella pontilimi</name>
    <dbReference type="NCBI Taxonomy" id="2564100"/>
    <lineage>
        <taxon>Bacteria</taxon>
        <taxon>Bacillati</taxon>
        <taxon>Bacillota</taxon>
        <taxon>Bacilli</taxon>
        <taxon>Bacillales</taxon>
        <taxon>Paenibacillaceae</taxon>
        <taxon>Cohnella</taxon>
    </lineage>
</organism>
<comment type="catalytic activity">
    <reaction evidence="1">
        <text>D-fructose 6-phosphate + L-glutamine = D-glucosamine 6-phosphate + L-glutamate</text>
        <dbReference type="Rhea" id="RHEA:13237"/>
        <dbReference type="ChEBI" id="CHEBI:29985"/>
        <dbReference type="ChEBI" id="CHEBI:58359"/>
        <dbReference type="ChEBI" id="CHEBI:58725"/>
        <dbReference type="ChEBI" id="CHEBI:61527"/>
        <dbReference type="EC" id="2.6.1.16"/>
    </reaction>
</comment>
<feature type="domain" description="SIS" evidence="5">
    <location>
        <begin position="191"/>
        <end position="332"/>
    </location>
</feature>
<evidence type="ECO:0000313" key="7">
    <source>
        <dbReference type="Proteomes" id="UP000309673"/>
    </source>
</evidence>
<evidence type="ECO:0000256" key="4">
    <source>
        <dbReference type="ARBA" id="ARBA00022737"/>
    </source>
</evidence>
<evidence type="ECO:0000259" key="5">
    <source>
        <dbReference type="PROSITE" id="PS51464"/>
    </source>
</evidence>
<dbReference type="CDD" id="cd05008">
    <property type="entry name" value="SIS_GlmS_GlmD_1"/>
    <property type="match status" value="1"/>
</dbReference>
<keyword evidence="7" id="KW-1185">Reference proteome</keyword>
<name>A0A4U0FGN4_9BACL</name>
<dbReference type="PANTHER" id="PTHR10937">
    <property type="entry name" value="GLUCOSAMINE--FRUCTOSE-6-PHOSPHATE AMINOTRANSFERASE, ISOMERIZING"/>
    <property type="match status" value="1"/>
</dbReference>
<keyword evidence="4" id="KW-0677">Repeat</keyword>